<evidence type="ECO:0000256" key="6">
    <source>
        <dbReference type="ARBA" id="ARBA00023239"/>
    </source>
</evidence>
<dbReference type="InterPro" id="IPR043133">
    <property type="entry name" value="GTP-CH-I_C/QueF"/>
</dbReference>
<evidence type="ECO:0000259" key="8">
    <source>
        <dbReference type="SMART" id="SM00905"/>
    </source>
</evidence>
<dbReference type="GO" id="GO:0004150">
    <property type="term" value="F:dihydroneopterin aldolase activity"/>
    <property type="evidence" value="ECO:0007669"/>
    <property type="project" value="UniProtKB-EC"/>
</dbReference>
<keyword evidence="5" id="KW-0289">Folate biosynthesis</keyword>
<dbReference type="EMBL" id="LR699119">
    <property type="protein sequence ID" value="VVC74733.1"/>
    <property type="molecule type" value="Genomic_DNA"/>
</dbReference>
<dbReference type="SUPFAM" id="SSF55620">
    <property type="entry name" value="Tetrahydrobiopterin biosynthesis enzymes-like"/>
    <property type="match status" value="1"/>
</dbReference>
<protein>
    <recommendedName>
        <fullName evidence="4">dihydroneopterin aldolase</fullName>
        <ecNumber evidence="4">4.1.2.25</ecNumber>
    </recommendedName>
    <alternativeName>
        <fullName evidence="7">7,8-dihydroneopterin aldolase</fullName>
    </alternativeName>
</protein>
<dbReference type="EC" id="4.1.2.25" evidence="4"/>
<evidence type="ECO:0000256" key="1">
    <source>
        <dbReference type="ARBA" id="ARBA00001353"/>
    </source>
</evidence>
<evidence type="ECO:0000313" key="9">
    <source>
        <dbReference type="EMBL" id="VVC74733.1"/>
    </source>
</evidence>
<comment type="similarity">
    <text evidence="3">Belongs to the DHNA family.</text>
</comment>
<keyword evidence="6" id="KW-0456">Lyase</keyword>
<comment type="catalytic activity">
    <reaction evidence="1">
        <text>7,8-dihydroneopterin = 6-hydroxymethyl-7,8-dihydropterin + glycolaldehyde</text>
        <dbReference type="Rhea" id="RHEA:10540"/>
        <dbReference type="ChEBI" id="CHEBI:17001"/>
        <dbReference type="ChEBI" id="CHEBI:17071"/>
        <dbReference type="ChEBI" id="CHEBI:44841"/>
        <dbReference type="EC" id="4.1.2.25"/>
    </reaction>
</comment>
<feature type="domain" description="Dihydroneopterin aldolase/epimerase" evidence="8">
    <location>
        <begin position="10"/>
        <end position="122"/>
    </location>
</feature>
<gene>
    <name evidence="9" type="ORF">AQUSIP_00050</name>
</gene>
<dbReference type="GO" id="GO:0046656">
    <property type="term" value="P:folic acid biosynthetic process"/>
    <property type="evidence" value="ECO:0007669"/>
    <property type="project" value="UniProtKB-KW"/>
</dbReference>
<proteinExistence type="inferred from homology"/>
<dbReference type="AlphaFoldDB" id="A0A5E4PE85"/>
<evidence type="ECO:0000256" key="4">
    <source>
        <dbReference type="ARBA" id="ARBA00013043"/>
    </source>
</evidence>
<dbReference type="InterPro" id="IPR006157">
    <property type="entry name" value="FolB_dom"/>
</dbReference>
<dbReference type="Pfam" id="PF02152">
    <property type="entry name" value="FolB"/>
    <property type="match status" value="1"/>
</dbReference>
<dbReference type="Gene3D" id="3.30.1130.10">
    <property type="match status" value="1"/>
</dbReference>
<evidence type="ECO:0000256" key="2">
    <source>
        <dbReference type="ARBA" id="ARBA00005013"/>
    </source>
</evidence>
<evidence type="ECO:0000256" key="5">
    <source>
        <dbReference type="ARBA" id="ARBA00022909"/>
    </source>
</evidence>
<dbReference type="Proteomes" id="UP000324194">
    <property type="component" value="Chromosome 1"/>
</dbReference>
<evidence type="ECO:0000313" key="10">
    <source>
        <dbReference type="Proteomes" id="UP000324194"/>
    </source>
</evidence>
<name>A0A5E4PE85_9COXI</name>
<keyword evidence="10" id="KW-1185">Reference proteome</keyword>
<dbReference type="KEGG" id="asip:AQUSIP_00050"/>
<dbReference type="SMART" id="SM00905">
    <property type="entry name" value="FolB"/>
    <property type="match status" value="1"/>
</dbReference>
<dbReference type="NCBIfam" id="TIGR00526">
    <property type="entry name" value="folB_dom"/>
    <property type="match status" value="1"/>
</dbReference>
<reference evidence="9 10" key="1">
    <citation type="submission" date="2019-08" db="EMBL/GenBank/DDBJ databases">
        <authorList>
            <person name="Guy L."/>
        </authorList>
    </citation>
    <scope>NUCLEOTIDE SEQUENCE [LARGE SCALE GENOMIC DNA]</scope>
    <source>
        <strain evidence="9 10">SGT-108</strain>
    </source>
</reference>
<accession>A0A5E4PE85</accession>
<dbReference type="InterPro" id="IPR006156">
    <property type="entry name" value="Dihydroneopterin_aldolase"/>
</dbReference>
<dbReference type="RefSeq" id="WP_148337418.1">
    <property type="nucleotide sequence ID" value="NZ_LR699119.1"/>
</dbReference>
<comment type="pathway">
    <text evidence="2">Cofactor biosynthesis; tetrahydrofolate biosynthesis; 2-amino-4-hydroxy-6-hydroxymethyl-7,8-dihydropteridine diphosphate from 7,8-dihydroneopterin triphosphate: step 3/4.</text>
</comment>
<dbReference type="PANTHER" id="PTHR42844">
    <property type="entry name" value="DIHYDRONEOPTERIN ALDOLASE 1-RELATED"/>
    <property type="match status" value="1"/>
</dbReference>
<dbReference type="PANTHER" id="PTHR42844:SF1">
    <property type="entry name" value="DIHYDRONEOPTERIN ALDOLASE 1-RELATED"/>
    <property type="match status" value="1"/>
</dbReference>
<organism evidence="9 10">
    <name type="scientific">Aquicella siphonis</name>
    <dbReference type="NCBI Taxonomy" id="254247"/>
    <lineage>
        <taxon>Bacteria</taxon>
        <taxon>Pseudomonadati</taxon>
        <taxon>Pseudomonadota</taxon>
        <taxon>Gammaproteobacteria</taxon>
        <taxon>Legionellales</taxon>
        <taxon>Coxiellaceae</taxon>
        <taxon>Aquicella</taxon>
    </lineage>
</organism>
<dbReference type="GO" id="GO:0005737">
    <property type="term" value="C:cytoplasm"/>
    <property type="evidence" value="ECO:0007669"/>
    <property type="project" value="TreeGrafter"/>
</dbReference>
<dbReference type="OrthoDB" id="5604514at2"/>
<sequence>MPNKKLYTTLSVRGLELNVNLGWRDKERKQEQPVLLDLIIRFPAAPPAACETDELDDTVCYATLIEHIRHAIAHKKYRLVEHLSADIYRSAKTRLPRPCRLKIRLTKFPKIEGLMGGVTFDYGDEA</sequence>
<evidence type="ECO:0000256" key="7">
    <source>
        <dbReference type="ARBA" id="ARBA00032903"/>
    </source>
</evidence>
<evidence type="ECO:0000256" key="3">
    <source>
        <dbReference type="ARBA" id="ARBA00005708"/>
    </source>
</evidence>